<gene>
    <name evidence="1" type="ORF">FHS68_003339</name>
</gene>
<keyword evidence="2" id="KW-1185">Reference proteome</keyword>
<organism evidence="1 2">
    <name type="scientific">Dyadobacter arcticus</name>
    <dbReference type="NCBI Taxonomy" id="1078754"/>
    <lineage>
        <taxon>Bacteria</taxon>
        <taxon>Pseudomonadati</taxon>
        <taxon>Bacteroidota</taxon>
        <taxon>Cytophagia</taxon>
        <taxon>Cytophagales</taxon>
        <taxon>Spirosomataceae</taxon>
        <taxon>Dyadobacter</taxon>
    </lineage>
</organism>
<sequence>MKKLLYLFAVISFLACKNEKDADPDLSFLDKQQAPFGRVSVDVKLRKLLYNGRLLAEYIYEGDYFSQEKRYATFAVPAHYGTGSFKRNAGIPESFEMVSAFVSPEGGWVSTDFKPTYNLKFSPAANDSVRNIVEEYFTYPQISYKDYTFDGNGFVIRESQTKKSAPQINYHAVFSRDAQHNIRESLGTIYDQNGKSGLVKFDYDDHPNPFFKMGIDWQGQMSVSAFSPNNIVRETRIGPDGVPFHINYTYEYFANGYPEKVSVKADLPLSQAYTIEFIY</sequence>
<comment type="caution">
    <text evidence="1">The sequence shown here is derived from an EMBL/GenBank/DDBJ whole genome shotgun (WGS) entry which is preliminary data.</text>
</comment>
<accession>A0ABX0UMJ9</accession>
<dbReference type="EMBL" id="JAASQJ010000003">
    <property type="protein sequence ID" value="NIJ54157.1"/>
    <property type="molecule type" value="Genomic_DNA"/>
</dbReference>
<dbReference type="RefSeq" id="WP_167271967.1">
    <property type="nucleotide sequence ID" value="NZ_JAASQJ010000003.1"/>
</dbReference>
<protein>
    <recommendedName>
        <fullName evidence="3">DUF4595 domain-containing protein</fullName>
    </recommendedName>
</protein>
<evidence type="ECO:0000313" key="2">
    <source>
        <dbReference type="Proteomes" id="UP001179181"/>
    </source>
</evidence>
<dbReference type="PROSITE" id="PS51257">
    <property type="entry name" value="PROKAR_LIPOPROTEIN"/>
    <property type="match status" value="1"/>
</dbReference>
<evidence type="ECO:0008006" key="3">
    <source>
        <dbReference type="Google" id="ProtNLM"/>
    </source>
</evidence>
<dbReference type="Proteomes" id="UP001179181">
    <property type="component" value="Unassembled WGS sequence"/>
</dbReference>
<reference evidence="1 2" key="1">
    <citation type="submission" date="2020-03" db="EMBL/GenBank/DDBJ databases">
        <title>Genomic Encyclopedia of Type Strains, Phase IV (KMG-IV): sequencing the most valuable type-strain genomes for metagenomic binning, comparative biology and taxonomic classification.</title>
        <authorList>
            <person name="Goeker M."/>
        </authorList>
    </citation>
    <scope>NUCLEOTIDE SEQUENCE [LARGE SCALE GENOMIC DNA]</scope>
    <source>
        <strain evidence="1 2">DSM 102865</strain>
    </source>
</reference>
<name>A0ABX0UMJ9_9BACT</name>
<proteinExistence type="predicted"/>
<evidence type="ECO:0000313" key="1">
    <source>
        <dbReference type="EMBL" id="NIJ54157.1"/>
    </source>
</evidence>